<name>A0A0R3W0H9_TAEAS</name>
<keyword evidence="5" id="KW-1133">Transmembrane helix</keyword>
<evidence type="ECO:0000313" key="8">
    <source>
        <dbReference type="EMBL" id="VDK27742.1"/>
    </source>
</evidence>
<organism evidence="10">
    <name type="scientific">Taenia asiatica</name>
    <name type="common">Asian tapeworm</name>
    <dbReference type="NCBI Taxonomy" id="60517"/>
    <lineage>
        <taxon>Eukaryota</taxon>
        <taxon>Metazoa</taxon>
        <taxon>Spiralia</taxon>
        <taxon>Lophotrochozoa</taxon>
        <taxon>Platyhelminthes</taxon>
        <taxon>Cestoda</taxon>
        <taxon>Eucestoda</taxon>
        <taxon>Cyclophyllidea</taxon>
        <taxon>Taeniidae</taxon>
        <taxon>Taenia</taxon>
    </lineage>
</organism>
<keyword evidence="2" id="KW-0812">Transmembrane</keyword>
<evidence type="ECO:0000256" key="5">
    <source>
        <dbReference type="ARBA" id="ARBA00022989"/>
    </source>
</evidence>
<dbReference type="Proteomes" id="UP000282613">
    <property type="component" value="Unassembled WGS sequence"/>
</dbReference>
<dbReference type="InterPro" id="IPR003593">
    <property type="entry name" value="AAA+_ATPase"/>
</dbReference>
<dbReference type="InterPro" id="IPR003439">
    <property type="entry name" value="ABC_transporter-like_ATP-bd"/>
</dbReference>
<dbReference type="WBParaSite" id="TASK_0000317301-mRNA-1">
    <property type="protein sequence ID" value="TASK_0000317301-mRNA-1"/>
    <property type="gene ID" value="TASK_0000317301"/>
</dbReference>
<protein>
    <submittedName>
        <fullName evidence="10">ABC transporter domain-containing protein</fullName>
    </submittedName>
</protein>
<dbReference type="GO" id="GO:0015421">
    <property type="term" value="F:ABC-type oligopeptide transporter activity"/>
    <property type="evidence" value="ECO:0007669"/>
    <property type="project" value="TreeGrafter"/>
</dbReference>
<gene>
    <name evidence="8" type="ORF">TASK_LOCUS3174</name>
</gene>
<keyword evidence="4" id="KW-0067">ATP-binding</keyword>
<dbReference type="PROSITE" id="PS50893">
    <property type="entry name" value="ABC_TRANSPORTER_2"/>
    <property type="match status" value="1"/>
</dbReference>
<evidence type="ECO:0000256" key="4">
    <source>
        <dbReference type="ARBA" id="ARBA00022840"/>
    </source>
</evidence>
<dbReference type="FunFam" id="3.40.50.300:FF:000913">
    <property type="entry name" value="ABC multidrug transporter SitT"/>
    <property type="match status" value="1"/>
</dbReference>
<dbReference type="PANTHER" id="PTHR43394">
    <property type="entry name" value="ATP-DEPENDENT PERMEASE MDL1, MITOCHONDRIAL"/>
    <property type="match status" value="1"/>
</dbReference>
<keyword evidence="9" id="KW-1185">Reference proteome</keyword>
<dbReference type="Gene3D" id="3.40.50.300">
    <property type="entry name" value="P-loop containing nucleotide triphosphate hydrolases"/>
    <property type="match status" value="1"/>
</dbReference>
<sequence length="218" mass="23074">VGASGSGKSTLIQLLQRLYDPDSGRITVDGVDLRDLDLSWWRSCLGVVSQEPTLFAGSLRQNICLGKPNGISEEVEAAARLAHAHDFITKLPEAYETVFVAQDGGGGMSGGQKQRVAIARALIRDPKLLLLDEATSALDTRSEKAVQVALGEAKKGRTTVTVTHRLSTVQDADVVLVMGKGRVVEAGSHEELMAQGGVYANLVMRGVCSTSGFAVDAL</sequence>
<dbReference type="InterPro" id="IPR017871">
    <property type="entry name" value="ABC_transporter-like_CS"/>
</dbReference>
<reference evidence="8 9" key="2">
    <citation type="submission" date="2018-11" db="EMBL/GenBank/DDBJ databases">
        <authorList>
            <consortium name="Pathogen Informatics"/>
        </authorList>
    </citation>
    <scope>NUCLEOTIDE SEQUENCE [LARGE SCALE GENOMIC DNA]</scope>
</reference>
<evidence type="ECO:0000313" key="10">
    <source>
        <dbReference type="WBParaSite" id="TASK_0000317301-mRNA-1"/>
    </source>
</evidence>
<dbReference type="GO" id="GO:0005524">
    <property type="term" value="F:ATP binding"/>
    <property type="evidence" value="ECO:0007669"/>
    <property type="project" value="UniProtKB-KW"/>
</dbReference>
<reference evidence="10" key="1">
    <citation type="submission" date="2017-02" db="UniProtKB">
        <authorList>
            <consortium name="WormBaseParasite"/>
        </authorList>
    </citation>
    <scope>IDENTIFICATION</scope>
</reference>
<dbReference type="InterPro" id="IPR027417">
    <property type="entry name" value="P-loop_NTPase"/>
</dbReference>
<dbReference type="SMART" id="SM00382">
    <property type="entry name" value="AAA"/>
    <property type="match status" value="1"/>
</dbReference>
<evidence type="ECO:0000256" key="1">
    <source>
        <dbReference type="ARBA" id="ARBA00004141"/>
    </source>
</evidence>
<dbReference type="OrthoDB" id="6500128at2759"/>
<evidence type="ECO:0000313" key="9">
    <source>
        <dbReference type="Proteomes" id="UP000282613"/>
    </source>
</evidence>
<dbReference type="AlphaFoldDB" id="A0A0R3W0H9"/>
<evidence type="ECO:0000259" key="7">
    <source>
        <dbReference type="PROSITE" id="PS50893"/>
    </source>
</evidence>
<dbReference type="GO" id="GO:0090374">
    <property type="term" value="P:oligopeptide export from mitochondrion"/>
    <property type="evidence" value="ECO:0007669"/>
    <property type="project" value="TreeGrafter"/>
</dbReference>
<dbReference type="GO" id="GO:0005743">
    <property type="term" value="C:mitochondrial inner membrane"/>
    <property type="evidence" value="ECO:0007669"/>
    <property type="project" value="TreeGrafter"/>
</dbReference>
<keyword evidence="6" id="KW-0472">Membrane</keyword>
<dbReference type="STRING" id="60517.A0A0R3W0H9"/>
<evidence type="ECO:0000256" key="6">
    <source>
        <dbReference type="ARBA" id="ARBA00023136"/>
    </source>
</evidence>
<dbReference type="GO" id="GO:0016887">
    <property type="term" value="F:ATP hydrolysis activity"/>
    <property type="evidence" value="ECO:0007669"/>
    <property type="project" value="InterPro"/>
</dbReference>
<proteinExistence type="predicted"/>
<dbReference type="SUPFAM" id="SSF52540">
    <property type="entry name" value="P-loop containing nucleoside triphosphate hydrolases"/>
    <property type="match status" value="1"/>
</dbReference>
<accession>A0A0R3W0H9</accession>
<feature type="domain" description="ABC transporter" evidence="7">
    <location>
        <begin position="1"/>
        <end position="205"/>
    </location>
</feature>
<dbReference type="Pfam" id="PF00005">
    <property type="entry name" value="ABC_tran"/>
    <property type="match status" value="1"/>
</dbReference>
<comment type="subcellular location">
    <subcellularLocation>
        <location evidence="1">Membrane</location>
        <topology evidence="1">Multi-pass membrane protein</topology>
    </subcellularLocation>
</comment>
<dbReference type="PROSITE" id="PS00211">
    <property type="entry name" value="ABC_TRANSPORTER_1"/>
    <property type="match status" value="1"/>
</dbReference>
<dbReference type="EMBL" id="UYRS01006757">
    <property type="protein sequence ID" value="VDK27742.1"/>
    <property type="molecule type" value="Genomic_DNA"/>
</dbReference>
<dbReference type="PANTHER" id="PTHR43394:SF1">
    <property type="entry name" value="ATP-BINDING CASSETTE SUB-FAMILY B MEMBER 10, MITOCHONDRIAL"/>
    <property type="match status" value="1"/>
</dbReference>
<dbReference type="InterPro" id="IPR039421">
    <property type="entry name" value="Type_1_exporter"/>
</dbReference>
<evidence type="ECO:0000256" key="2">
    <source>
        <dbReference type="ARBA" id="ARBA00022692"/>
    </source>
</evidence>
<keyword evidence="3" id="KW-0547">Nucleotide-binding</keyword>
<evidence type="ECO:0000256" key="3">
    <source>
        <dbReference type="ARBA" id="ARBA00022741"/>
    </source>
</evidence>